<keyword evidence="2 4" id="KW-0560">Oxidoreductase</keyword>
<dbReference type="InterPro" id="IPR016160">
    <property type="entry name" value="Ald_DH_CS_CYS"/>
</dbReference>
<dbReference type="InterPro" id="IPR016161">
    <property type="entry name" value="Ald_DH/histidinol_DH"/>
</dbReference>
<evidence type="ECO:0000256" key="4">
    <source>
        <dbReference type="PIRNR" id="PIRNR036492"/>
    </source>
</evidence>
<dbReference type="InterPro" id="IPR015590">
    <property type="entry name" value="Aldehyde_DH_dom"/>
</dbReference>
<feature type="domain" description="Aldehyde dehydrogenase" evidence="8">
    <location>
        <begin position="28"/>
        <end position="442"/>
    </location>
</feature>
<name>A0AAD4AEK0_9GAMM</name>
<dbReference type="GO" id="GO:0004029">
    <property type="term" value="F:aldehyde dehydrogenase (NAD+) activity"/>
    <property type="evidence" value="ECO:0007669"/>
    <property type="project" value="TreeGrafter"/>
</dbReference>
<gene>
    <name evidence="9" type="ORF">PCIT_b0519</name>
</gene>
<dbReference type="Proteomes" id="UP000016487">
    <property type="component" value="Unassembled WGS sequence"/>
</dbReference>
<organism evidence="9 10">
    <name type="scientific">Pseudoalteromonas citrea</name>
    <dbReference type="NCBI Taxonomy" id="43655"/>
    <lineage>
        <taxon>Bacteria</taxon>
        <taxon>Pseudomonadati</taxon>
        <taxon>Pseudomonadota</taxon>
        <taxon>Gammaproteobacteria</taxon>
        <taxon>Alteromonadales</taxon>
        <taxon>Pseudoalteromonadaceae</taxon>
        <taxon>Pseudoalteromonas</taxon>
    </lineage>
</organism>
<dbReference type="PROSITE" id="PS00070">
    <property type="entry name" value="ALDEHYDE_DEHYDR_CYS"/>
    <property type="match status" value="1"/>
</dbReference>
<evidence type="ECO:0000256" key="1">
    <source>
        <dbReference type="ARBA" id="ARBA00009986"/>
    </source>
</evidence>
<dbReference type="InterPro" id="IPR016162">
    <property type="entry name" value="Ald_DH_N"/>
</dbReference>
<dbReference type="PANTHER" id="PTHR43570:SF20">
    <property type="entry name" value="ALDEHYDE DEHYDROGENASE ALDX-RELATED"/>
    <property type="match status" value="1"/>
</dbReference>
<evidence type="ECO:0000256" key="3">
    <source>
        <dbReference type="ARBA" id="ARBA00023027"/>
    </source>
</evidence>
<protein>
    <recommendedName>
        <fullName evidence="4">Aldehyde dehydrogenase</fullName>
    </recommendedName>
</protein>
<comment type="similarity">
    <text evidence="1 4 7">Belongs to the aldehyde dehydrogenase family.</text>
</comment>
<evidence type="ECO:0000256" key="7">
    <source>
        <dbReference type="RuleBase" id="RU003345"/>
    </source>
</evidence>
<dbReference type="PIRSF" id="PIRSF036492">
    <property type="entry name" value="ALDH"/>
    <property type="match status" value="1"/>
</dbReference>
<keyword evidence="3" id="KW-0520">NAD</keyword>
<dbReference type="InterPro" id="IPR012394">
    <property type="entry name" value="Aldehyde_DH_NAD(P)"/>
</dbReference>
<evidence type="ECO:0000259" key="8">
    <source>
        <dbReference type="Pfam" id="PF00171"/>
    </source>
</evidence>
<dbReference type="RefSeq" id="WP_010361796.1">
    <property type="nucleotide sequence ID" value="NZ_AHBZ03000027.1"/>
</dbReference>
<dbReference type="Gene3D" id="3.40.605.10">
    <property type="entry name" value="Aldehyde Dehydrogenase, Chain A, domain 1"/>
    <property type="match status" value="1"/>
</dbReference>
<evidence type="ECO:0000313" key="9">
    <source>
        <dbReference type="EMBL" id="KAF7764501.1"/>
    </source>
</evidence>
<reference evidence="9" key="2">
    <citation type="submission" date="2015-03" db="EMBL/GenBank/DDBJ databases">
        <title>Genome sequence of Pseudoalteromonas citrea.</title>
        <authorList>
            <person name="Xie B.-B."/>
            <person name="Rong J.-C."/>
            <person name="Qin Q.-L."/>
            <person name="Zhang Y.-Z."/>
        </authorList>
    </citation>
    <scope>NUCLEOTIDE SEQUENCE</scope>
    <source>
        <strain evidence="9">DSM 8771</strain>
    </source>
</reference>
<sequence>MQAENISYLNQQLLTLKSSYLGQPFPSLEDRLELLNHLLNRLVESQQAFVVAADKDFNGRTDFDSQIGDILPTINGLKYQIKHLANWIRPDKRHSGIAMWPSKAWVQQVPKGVVGIIAPWNFPIQLALLPVFTALSAGNRVMLKLSEFTPHVNQEIKMLLADIKEHCVVVEGDHTIAAEFSSLTFDHLFFTGATDIGRKVMQSAANNLVPVTLELGGKSPVIVADDANIEHCAKSILLGKLTNAGQICVAPDYVLVTKKNKTALIEALKEIYISHYPNGKDDKKLSSIINEKQYARLYEILNDARDKGGVIWPEVQQENGTFLDKKAPFKMGLHLIINPTQEMTALQNEIFGPILPIIEMESVDAAIQYIELSQRPLASYVFTQSKTLQNKVGQSLRTGTLAINETILQVTIEDSPFGGVGHSGMGQYHGKEGFLTFSHGKSILASDKVARVRTSLLLKQSKLLLDPLKALFLK</sequence>
<accession>A0AAD4AEK0</accession>
<proteinExistence type="inferred from homology"/>
<dbReference type="GO" id="GO:0006081">
    <property type="term" value="P:aldehyde metabolic process"/>
    <property type="evidence" value="ECO:0007669"/>
    <property type="project" value="InterPro"/>
</dbReference>
<dbReference type="PROSITE" id="PS00687">
    <property type="entry name" value="ALDEHYDE_DEHYDR_GLU"/>
    <property type="match status" value="1"/>
</dbReference>
<comment type="caution">
    <text evidence="9">The sequence shown here is derived from an EMBL/GenBank/DDBJ whole genome shotgun (WGS) entry which is preliminary data.</text>
</comment>
<evidence type="ECO:0000256" key="6">
    <source>
        <dbReference type="PROSITE-ProRule" id="PRU10007"/>
    </source>
</evidence>
<evidence type="ECO:0000256" key="2">
    <source>
        <dbReference type="ARBA" id="ARBA00023002"/>
    </source>
</evidence>
<dbReference type="SUPFAM" id="SSF53720">
    <property type="entry name" value="ALDH-like"/>
    <property type="match status" value="1"/>
</dbReference>
<dbReference type="PANTHER" id="PTHR43570">
    <property type="entry name" value="ALDEHYDE DEHYDROGENASE"/>
    <property type="match status" value="1"/>
</dbReference>
<dbReference type="Gene3D" id="3.40.309.10">
    <property type="entry name" value="Aldehyde Dehydrogenase, Chain A, domain 2"/>
    <property type="match status" value="1"/>
</dbReference>
<dbReference type="GO" id="GO:0005737">
    <property type="term" value="C:cytoplasm"/>
    <property type="evidence" value="ECO:0007669"/>
    <property type="project" value="TreeGrafter"/>
</dbReference>
<feature type="active site" evidence="5">
    <location>
        <position position="248"/>
    </location>
</feature>
<dbReference type="Pfam" id="PF00171">
    <property type="entry name" value="Aldedh"/>
    <property type="match status" value="1"/>
</dbReference>
<feature type="active site" evidence="5 6">
    <location>
        <position position="214"/>
    </location>
</feature>
<reference evidence="9" key="1">
    <citation type="journal article" date="2012" name="J. Bacteriol.">
        <title>Genome sequences of type strains of seven species of the marine bacterium Pseudoalteromonas.</title>
        <authorList>
            <person name="Xie B.B."/>
            <person name="Shu Y.L."/>
            <person name="Qin Q.L."/>
            <person name="Rong J.C."/>
            <person name="Zhang X.Y."/>
            <person name="Chen X.L."/>
            <person name="Shi M."/>
            <person name="He H.L."/>
            <person name="Zhou B.C."/>
            <person name="Zhang Y.Z."/>
        </authorList>
    </citation>
    <scope>NUCLEOTIDE SEQUENCE</scope>
    <source>
        <strain evidence="9">DSM 8771</strain>
    </source>
</reference>
<dbReference type="InterPro" id="IPR029510">
    <property type="entry name" value="Ald_DH_CS_GLU"/>
</dbReference>
<dbReference type="EMBL" id="AHBZ03000027">
    <property type="protein sequence ID" value="KAF7764501.1"/>
    <property type="molecule type" value="Genomic_DNA"/>
</dbReference>
<evidence type="ECO:0000256" key="5">
    <source>
        <dbReference type="PIRSR" id="PIRSR036492-1"/>
    </source>
</evidence>
<evidence type="ECO:0000313" key="10">
    <source>
        <dbReference type="Proteomes" id="UP000016487"/>
    </source>
</evidence>
<dbReference type="InterPro" id="IPR016163">
    <property type="entry name" value="Ald_DH_C"/>
</dbReference>
<dbReference type="AlphaFoldDB" id="A0AAD4AEK0"/>